<dbReference type="InterPro" id="IPR050504">
    <property type="entry name" value="IgSF_BTN/MOG"/>
</dbReference>
<keyword evidence="3" id="KW-0393">Immunoglobulin domain</keyword>
<dbReference type="InterPro" id="IPR007110">
    <property type="entry name" value="Ig-like_dom"/>
</dbReference>
<evidence type="ECO:0000256" key="1">
    <source>
        <dbReference type="ARBA" id="ARBA00004370"/>
    </source>
</evidence>
<dbReference type="GO" id="GO:0009897">
    <property type="term" value="C:external side of plasma membrane"/>
    <property type="evidence" value="ECO:0007669"/>
    <property type="project" value="TreeGrafter"/>
</dbReference>
<dbReference type="Pfam" id="PF07686">
    <property type="entry name" value="V-set"/>
    <property type="match status" value="1"/>
</dbReference>
<name>A0A8J7NSA0_ATRSP</name>
<dbReference type="Gene3D" id="2.60.40.10">
    <property type="entry name" value="Immunoglobulins"/>
    <property type="match status" value="1"/>
</dbReference>
<proteinExistence type="predicted"/>
<keyword evidence="6" id="KW-1185">Reference proteome</keyword>
<dbReference type="GO" id="GO:0001817">
    <property type="term" value="P:regulation of cytokine production"/>
    <property type="evidence" value="ECO:0007669"/>
    <property type="project" value="TreeGrafter"/>
</dbReference>
<sequence>DAVLPCYLSPDIRAVDLEIRWFRKDNFDLVCLYKSGQYNLVSPAYRDRAGLFLEKLHIGNVSLTLRDVRRSDHGQYTCMVLSEQMDDDTVIDLGVRGECLSVWFSFSQCQNSTTQHSTTLPSLHRQGH</sequence>
<feature type="domain" description="Ig-like" evidence="4">
    <location>
        <begin position="1"/>
        <end position="92"/>
    </location>
</feature>
<feature type="non-terminal residue" evidence="5">
    <location>
        <position position="128"/>
    </location>
</feature>
<dbReference type="FunFam" id="2.60.40.10:FF:002490">
    <property type="entry name" value="Uncharacterized protein"/>
    <property type="match status" value="1"/>
</dbReference>
<dbReference type="SUPFAM" id="SSF48726">
    <property type="entry name" value="Immunoglobulin"/>
    <property type="match status" value="1"/>
</dbReference>
<evidence type="ECO:0000259" key="4">
    <source>
        <dbReference type="PROSITE" id="PS50835"/>
    </source>
</evidence>
<gene>
    <name evidence="5" type="primary">Btn1a1_28</name>
    <name evidence="5" type="ORF">GTO95_0001781</name>
</gene>
<dbReference type="InterPro" id="IPR013106">
    <property type="entry name" value="Ig_V-set"/>
</dbReference>
<dbReference type="PANTHER" id="PTHR24100">
    <property type="entry name" value="BUTYROPHILIN"/>
    <property type="match status" value="1"/>
</dbReference>
<dbReference type="Proteomes" id="UP000736164">
    <property type="component" value="Unassembled WGS sequence"/>
</dbReference>
<comment type="subcellular location">
    <subcellularLocation>
        <location evidence="1">Membrane</location>
    </subcellularLocation>
</comment>
<protein>
    <submittedName>
        <fullName evidence="5">BT1A1 protein</fullName>
    </submittedName>
</protein>
<organism evidence="5 6">
    <name type="scientific">Atractosteus spatula</name>
    <name type="common">Alligator gar</name>
    <name type="synonym">Lepisosteus spatula</name>
    <dbReference type="NCBI Taxonomy" id="7917"/>
    <lineage>
        <taxon>Eukaryota</taxon>
        <taxon>Metazoa</taxon>
        <taxon>Chordata</taxon>
        <taxon>Craniata</taxon>
        <taxon>Vertebrata</taxon>
        <taxon>Euteleostomi</taxon>
        <taxon>Actinopterygii</taxon>
        <taxon>Neopterygii</taxon>
        <taxon>Holostei</taxon>
        <taxon>Semionotiformes</taxon>
        <taxon>Lepisosteidae</taxon>
        <taxon>Atractosteus</taxon>
    </lineage>
</organism>
<feature type="non-terminal residue" evidence="5">
    <location>
        <position position="1"/>
    </location>
</feature>
<evidence type="ECO:0000313" key="5">
    <source>
        <dbReference type="EMBL" id="MBN3318687.1"/>
    </source>
</evidence>
<evidence type="ECO:0000256" key="3">
    <source>
        <dbReference type="ARBA" id="ARBA00023319"/>
    </source>
</evidence>
<dbReference type="EMBL" id="JAAWVO010040920">
    <property type="protein sequence ID" value="MBN3318687.1"/>
    <property type="molecule type" value="Genomic_DNA"/>
</dbReference>
<dbReference type="InterPro" id="IPR013783">
    <property type="entry name" value="Ig-like_fold"/>
</dbReference>
<comment type="caution">
    <text evidence="5">The sequence shown here is derived from an EMBL/GenBank/DDBJ whole genome shotgun (WGS) entry which is preliminary data.</text>
</comment>
<dbReference type="PANTHER" id="PTHR24100:SF130">
    <property type="entry name" value="BUTYROPHILIN-LIKE PROTEIN 9"/>
    <property type="match status" value="1"/>
</dbReference>
<reference evidence="5" key="1">
    <citation type="journal article" date="2021" name="Cell">
        <title>Tracing the genetic footprints of vertebrate landing in non-teleost ray-finned fishes.</title>
        <authorList>
            <person name="Bi X."/>
            <person name="Wang K."/>
            <person name="Yang L."/>
            <person name="Pan H."/>
            <person name="Jiang H."/>
            <person name="Wei Q."/>
            <person name="Fang M."/>
            <person name="Yu H."/>
            <person name="Zhu C."/>
            <person name="Cai Y."/>
            <person name="He Y."/>
            <person name="Gan X."/>
            <person name="Zeng H."/>
            <person name="Yu D."/>
            <person name="Zhu Y."/>
            <person name="Jiang H."/>
            <person name="Qiu Q."/>
            <person name="Yang H."/>
            <person name="Zhang Y.E."/>
            <person name="Wang W."/>
            <person name="Zhu M."/>
            <person name="He S."/>
            <person name="Zhang G."/>
        </authorList>
    </citation>
    <scope>NUCLEOTIDE SEQUENCE</scope>
    <source>
        <strain evidence="5">Allg_001</strain>
    </source>
</reference>
<evidence type="ECO:0000256" key="2">
    <source>
        <dbReference type="ARBA" id="ARBA00023136"/>
    </source>
</evidence>
<dbReference type="GO" id="GO:0005102">
    <property type="term" value="F:signaling receptor binding"/>
    <property type="evidence" value="ECO:0007669"/>
    <property type="project" value="TreeGrafter"/>
</dbReference>
<dbReference type="GO" id="GO:0050852">
    <property type="term" value="P:T cell receptor signaling pathway"/>
    <property type="evidence" value="ECO:0007669"/>
    <property type="project" value="TreeGrafter"/>
</dbReference>
<evidence type="ECO:0000313" key="6">
    <source>
        <dbReference type="Proteomes" id="UP000736164"/>
    </source>
</evidence>
<dbReference type="InterPro" id="IPR036179">
    <property type="entry name" value="Ig-like_dom_sf"/>
</dbReference>
<accession>A0A8J7NSA0</accession>
<keyword evidence="2" id="KW-0472">Membrane</keyword>
<dbReference type="AlphaFoldDB" id="A0A8J7NSA0"/>
<dbReference type="PROSITE" id="PS50835">
    <property type="entry name" value="IG_LIKE"/>
    <property type="match status" value="1"/>
</dbReference>